<feature type="compositionally biased region" description="Low complexity" evidence="1">
    <location>
        <begin position="120"/>
        <end position="132"/>
    </location>
</feature>
<feature type="region of interest" description="Disordered" evidence="1">
    <location>
        <begin position="117"/>
        <end position="141"/>
    </location>
</feature>
<dbReference type="EMBL" id="BMMV01000015">
    <property type="protein sequence ID" value="GGK08205.1"/>
    <property type="molecule type" value="Genomic_DNA"/>
</dbReference>
<dbReference type="PROSITE" id="PS51257">
    <property type="entry name" value="PROKAR_LIPOPROTEIN"/>
    <property type="match status" value="1"/>
</dbReference>
<name>A0ABQ2EEG6_9ACTN</name>
<proteinExistence type="predicted"/>
<evidence type="ECO:0000313" key="2">
    <source>
        <dbReference type="EMBL" id="GGK08205.1"/>
    </source>
</evidence>
<protein>
    <recommendedName>
        <fullName evidence="4">GerMN domain-containing protein</fullName>
    </recommendedName>
</protein>
<organism evidence="2 3">
    <name type="scientific">Streptomyces camponoticapitis</name>
    <dbReference type="NCBI Taxonomy" id="1616125"/>
    <lineage>
        <taxon>Bacteria</taxon>
        <taxon>Bacillati</taxon>
        <taxon>Actinomycetota</taxon>
        <taxon>Actinomycetes</taxon>
        <taxon>Kitasatosporales</taxon>
        <taxon>Streptomycetaceae</taxon>
        <taxon>Streptomyces</taxon>
    </lineage>
</organism>
<keyword evidence="3" id="KW-1185">Reference proteome</keyword>
<sequence>MTRPGRHTRAATPFLPGAVLLSALLLTGCDIQSTDAIDAGDPATIQVFPSREDRTLLFFRSGGALMPIARPSAYETMPDLSNPSNPSDRPTTDAATAGTKTLVALLAGPLPAERAVGLSDGLPDLPDLPDLPGEGGRDRSPRVELTKDARTLATLPFALSSLDDLAVRQVICTVAFARDAEGGEPVVLRGTDGTLGPAGCDADIDLGVRPRPALRPDADSS</sequence>
<reference evidence="3" key="1">
    <citation type="journal article" date="2019" name="Int. J. Syst. Evol. Microbiol.">
        <title>The Global Catalogue of Microorganisms (GCM) 10K type strain sequencing project: providing services to taxonomists for standard genome sequencing and annotation.</title>
        <authorList>
            <consortium name="The Broad Institute Genomics Platform"/>
            <consortium name="The Broad Institute Genome Sequencing Center for Infectious Disease"/>
            <person name="Wu L."/>
            <person name="Ma J."/>
        </authorList>
    </citation>
    <scope>NUCLEOTIDE SEQUENCE [LARGE SCALE GENOMIC DNA]</scope>
    <source>
        <strain evidence="3">CGMCC 4.7275</strain>
    </source>
</reference>
<dbReference type="RefSeq" id="WP_189109353.1">
    <property type="nucleotide sequence ID" value="NZ_BMMV01000015.1"/>
</dbReference>
<accession>A0ABQ2EEG6</accession>
<evidence type="ECO:0008006" key="4">
    <source>
        <dbReference type="Google" id="ProtNLM"/>
    </source>
</evidence>
<gene>
    <name evidence="2" type="ORF">GCM10011583_45240</name>
</gene>
<comment type="caution">
    <text evidence="2">The sequence shown here is derived from an EMBL/GenBank/DDBJ whole genome shotgun (WGS) entry which is preliminary data.</text>
</comment>
<evidence type="ECO:0000256" key="1">
    <source>
        <dbReference type="SAM" id="MobiDB-lite"/>
    </source>
</evidence>
<evidence type="ECO:0000313" key="3">
    <source>
        <dbReference type="Proteomes" id="UP000660265"/>
    </source>
</evidence>
<dbReference type="Proteomes" id="UP000660265">
    <property type="component" value="Unassembled WGS sequence"/>
</dbReference>